<dbReference type="SUPFAM" id="SSF56784">
    <property type="entry name" value="HAD-like"/>
    <property type="match status" value="1"/>
</dbReference>
<dbReference type="InterPro" id="IPR023198">
    <property type="entry name" value="PGP-like_dom2"/>
</dbReference>
<dbReference type="InterPro" id="IPR023214">
    <property type="entry name" value="HAD_sf"/>
</dbReference>
<dbReference type="InterPro" id="IPR036412">
    <property type="entry name" value="HAD-like_sf"/>
</dbReference>
<dbReference type="SFLD" id="SFLDS00003">
    <property type="entry name" value="Haloacid_Dehalogenase"/>
    <property type="match status" value="1"/>
</dbReference>
<dbReference type="KEGG" id="psez:HME7025_01344"/>
<dbReference type="CDD" id="cd02603">
    <property type="entry name" value="HAD_sEH-N_like"/>
    <property type="match status" value="1"/>
</dbReference>
<dbReference type="OrthoDB" id="9797415at2"/>
<dbReference type="PRINTS" id="PR00413">
    <property type="entry name" value="HADHALOGNASE"/>
</dbReference>
<gene>
    <name evidence="1" type="ORF">HME7025_01344</name>
</gene>
<evidence type="ECO:0000313" key="2">
    <source>
        <dbReference type="Proteomes" id="UP000245468"/>
    </source>
</evidence>
<reference evidence="2" key="1">
    <citation type="submission" date="2018-05" db="EMBL/GenBank/DDBJ databases">
        <title>Pseudarcicella sp. HME7025 Genome sequencing and assembly.</title>
        <authorList>
            <person name="Kim H."/>
            <person name="Kang H."/>
            <person name="Joh K."/>
        </authorList>
    </citation>
    <scope>NUCLEOTIDE SEQUENCE [LARGE SCALE GENOMIC DNA]</scope>
    <source>
        <strain evidence="2">HME7025</strain>
    </source>
</reference>
<dbReference type="Proteomes" id="UP000245468">
    <property type="component" value="Chromosome"/>
</dbReference>
<dbReference type="Gene3D" id="3.40.50.1000">
    <property type="entry name" value="HAD superfamily/HAD-like"/>
    <property type="match status" value="1"/>
</dbReference>
<dbReference type="Gene3D" id="1.10.150.240">
    <property type="entry name" value="Putative phosphatase, domain 2"/>
    <property type="match status" value="1"/>
</dbReference>
<dbReference type="SFLD" id="SFLDG01129">
    <property type="entry name" value="C1.5:_HAD__Beta-PGM__Phosphata"/>
    <property type="match status" value="1"/>
</dbReference>
<protein>
    <submittedName>
        <fullName evidence="1">D-ribitol-5-phosphate phosphatase</fullName>
    </submittedName>
</protein>
<proteinExistence type="predicted"/>
<accession>A0A2S2DV07</accession>
<dbReference type="NCBIfam" id="TIGR01509">
    <property type="entry name" value="HAD-SF-IA-v3"/>
    <property type="match status" value="1"/>
</dbReference>
<organism evidence="1 2">
    <name type="scientific">Aquirufa nivalisilvae</name>
    <dbReference type="NCBI Taxonomy" id="2516557"/>
    <lineage>
        <taxon>Bacteria</taxon>
        <taxon>Pseudomonadati</taxon>
        <taxon>Bacteroidota</taxon>
        <taxon>Cytophagia</taxon>
        <taxon>Cytophagales</taxon>
        <taxon>Flectobacillaceae</taxon>
        <taxon>Aquirufa</taxon>
    </lineage>
</organism>
<name>A0A2S2DV07_9BACT</name>
<dbReference type="Pfam" id="PF00702">
    <property type="entry name" value="Hydrolase"/>
    <property type="match status" value="1"/>
</dbReference>
<keyword evidence="2" id="KW-1185">Reference proteome</keyword>
<sequence length="212" mass="24316">MSSSKLSLLFDLGNVLLPIDLDKTFQAFADLSDRFSAEEVKELTHSQALWARYESGLQTEEEFRYFLRHSLALNCSDEQFDLAFSALLLDFHPQVYTWLENIAKQYAIYLLSNTSLIHAKQFTQVPLGPQGESLFGLFKKTYFSFDLGMIKPDEKIYHHVLEDLSLKPENLVFFDDNFHNIESAKRVGIDGVLINPSCSLQQIDSYLLQLCS</sequence>
<dbReference type="RefSeq" id="WP_109322904.1">
    <property type="nucleotide sequence ID" value="NZ_CP029346.1"/>
</dbReference>
<dbReference type="PANTHER" id="PTHR43611">
    <property type="entry name" value="ALPHA-D-GLUCOSE 1-PHOSPHATE PHOSPHATASE"/>
    <property type="match status" value="1"/>
</dbReference>
<dbReference type="PANTHER" id="PTHR43611:SF3">
    <property type="entry name" value="FLAVIN MONONUCLEOTIDE HYDROLASE 1, CHLOROPLATIC"/>
    <property type="match status" value="1"/>
</dbReference>
<dbReference type="InterPro" id="IPR006439">
    <property type="entry name" value="HAD-SF_hydro_IA"/>
</dbReference>
<evidence type="ECO:0000313" key="1">
    <source>
        <dbReference type="EMBL" id="AWL09205.1"/>
    </source>
</evidence>
<dbReference type="EMBL" id="CP029346">
    <property type="protein sequence ID" value="AWL09205.1"/>
    <property type="molecule type" value="Genomic_DNA"/>
</dbReference>
<dbReference type="AlphaFoldDB" id="A0A2S2DV07"/>